<evidence type="ECO:0000256" key="3">
    <source>
        <dbReference type="ARBA" id="ARBA00023163"/>
    </source>
</evidence>
<dbReference type="PANTHER" id="PTHR44846">
    <property type="entry name" value="MANNOSYL-D-GLYCERATE TRANSPORT/METABOLISM SYSTEM REPRESSOR MNGR-RELATED"/>
    <property type="match status" value="1"/>
</dbReference>
<reference evidence="6" key="1">
    <citation type="journal article" date="2013" name="Stand. Genomic Sci.">
        <title>Complete genome sequence of Coriobacterium glomerans type strain (PW2(T)) from the midgut of Pyrrhocoris apterus L. (red soldier bug).</title>
        <authorList>
            <person name="Stackebrandt E."/>
            <person name="Zeytun A."/>
            <person name="Lapidus A."/>
            <person name="Nolan M."/>
            <person name="Lucas S."/>
            <person name="Hammon N."/>
            <person name="Deshpande S."/>
            <person name="Cheng J.F."/>
            <person name="Tapia R."/>
            <person name="Goodwin L.A."/>
            <person name="Pitluck S."/>
            <person name="Liolios K."/>
            <person name="Pagani I."/>
            <person name="Ivanova N."/>
            <person name="Mavromatis K."/>
            <person name="Mikhailova N."/>
            <person name="Huntemann M."/>
            <person name="Pati A."/>
            <person name="Chen A."/>
            <person name="Palaniappan K."/>
            <person name="Chang Y.J."/>
            <person name="Land M."/>
            <person name="Hauser L."/>
            <person name="Rohde M."/>
            <person name="Pukall R."/>
            <person name="Goker M."/>
            <person name="Detter J.C."/>
            <person name="Woyke T."/>
            <person name="Bristow J."/>
            <person name="Eisen J.A."/>
            <person name="Markowitz V."/>
            <person name="Hugenholtz P."/>
            <person name="Kyrpides N.C."/>
            <person name="Klenk H.P."/>
        </authorList>
    </citation>
    <scope>NUCLEOTIDE SEQUENCE</scope>
    <source>
        <strain evidence="6">ATCC 49209 / DSM 20642 / JCM 10262 / PW2</strain>
    </source>
</reference>
<organism evidence="5 6">
    <name type="scientific">Coriobacterium glomerans (strain ATCC 49209 / DSM 20642 / JCM 10262 / PW2)</name>
    <dbReference type="NCBI Taxonomy" id="700015"/>
    <lineage>
        <taxon>Bacteria</taxon>
        <taxon>Bacillati</taxon>
        <taxon>Actinomycetota</taxon>
        <taxon>Coriobacteriia</taxon>
        <taxon>Coriobacteriales</taxon>
        <taxon>Coriobacteriaceae</taxon>
        <taxon>Coriobacterium</taxon>
    </lineage>
</organism>
<dbReference type="GO" id="GO:0045892">
    <property type="term" value="P:negative regulation of DNA-templated transcription"/>
    <property type="evidence" value="ECO:0007669"/>
    <property type="project" value="TreeGrafter"/>
</dbReference>
<dbReference type="InterPro" id="IPR028978">
    <property type="entry name" value="Chorismate_lyase_/UTRA_dom_sf"/>
</dbReference>
<dbReference type="Gene3D" id="3.40.1410.10">
    <property type="entry name" value="Chorismate lyase-like"/>
    <property type="match status" value="1"/>
</dbReference>
<evidence type="ECO:0000313" key="6">
    <source>
        <dbReference type="Proteomes" id="UP000006851"/>
    </source>
</evidence>
<gene>
    <name evidence="5" type="ordered locus">Corgl_0455</name>
</gene>
<evidence type="ECO:0000256" key="1">
    <source>
        <dbReference type="ARBA" id="ARBA00023015"/>
    </source>
</evidence>
<dbReference type="GO" id="GO:0003700">
    <property type="term" value="F:DNA-binding transcription factor activity"/>
    <property type="evidence" value="ECO:0007669"/>
    <property type="project" value="InterPro"/>
</dbReference>
<dbReference type="InterPro" id="IPR036390">
    <property type="entry name" value="WH_DNA-bd_sf"/>
</dbReference>
<dbReference type="AlphaFoldDB" id="F2N798"/>
<dbReference type="SUPFAM" id="SSF64288">
    <property type="entry name" value="Chorismate lyase-like"/>
    <property type="match status" value="1"/>
</dbReference>
<protein>
    <submittedName>
        <fullName evidence="5">Transcriptional regulator, GntR family</fullName>
    </submittedName>
</protein>
<dbReference type="Proteomes" id="UP000006851">
    <property type="component" value="Chromosome"/>
</dbReference>
<dbReference type="InterPro" id="IPR011663">
    <property type="entry name" value="UTRA"/>
</dbReference>
<dbReference type="Gene3D" id="1.10.10.10">
    <property type="entry name" value="Winged helix-like DNA-binding domain superfamily/Winged helix DNA-binding domain"/>
    <property type="match status" value="1"/>
</dbReference>
<keyword evidence="3" id="KW-0804">Transcription</keyword>
<dbReference type="PROSITE" id="PS50949">
    <property type="entry name" value="HTH_GNTR"/>
    <property type="match status" value="1"/>
</dbReference>
<dbReference type="HOGENOM" id="CLU_063236_3_1_11"/>
<dbReference type="EMBL" id="CP002628">
    <property type="protein sequence ID" value="AEB06573.1"/>
    <property type="molecule type" value="Genomic_DNA"/>
</dbReference>
<dbReference type="Pfam" id="PF00392">
    <property type="entry name" value="GntR"/>
    <property type="match status" value="1"/>
</dbReference>
<dbReference type="eggNOG" id="COG2188">
    <property type="taxonomic scope" value="Bacteria"/>
</dbReference>
<evidence type="ECO:0000313" key="5">
    <source>
        <dbReference type="EMBL" id="AEB06573.1"/>
    </source>
</evidence>
<dbReference type="KEGG" id="cgo:Corgl_0455"/>
<dbReference type="SUPFAM" id="SSF46785">
    <property type="entry name" value="Winged helix' DNA-binding domain"/>
    <property type="match status" value="1"/>
</dbReference>
<dbReference type="Pfam" id="PF07702">
    <property type="entry name" value="UTRA"/>
    <property type="match status" value="1"/>
</dbReference>
<proteinExistence type="predicted"/>
<dbReference type="InterPro" id="IPR000524">
    <property type="entry name" value="Tscrpt_reg_HTH_GntR"/>
</dbReference>
<dbReference type="STRING" id="700015.Corgl_0455"/>
<dbReference type="PANTHER" id="PTHR44846:SF1">
    <property type="entry name" value="MANNOSYL-D-GLYCERATE TRANSPORT_METABOLISM SYSTEM REPRESSOR MNGR-RELATED"/>
    <property type="match status" value="1"/>
</dbReference>
<keyword evidence="2" id="KW-0238">DNA-binding</keyword>
<name>F2N798_CORGP</name>
<dbReference type="SMART" id="SM00345">
    <property type="entry name" value="HTH_GNTR"/>
    <property type="match status" value="1"/>
</dbReference>
<evidence type="ECO:0000256" key="2">
    <source>
        <dbReference type="ARBA" id="ARBA00023125"/>
    </source>
</evidence>
<evidence type="ECO:0000259" key="4">
    <source>
        <dbReference type="PROSITE" id="PS50949"/>
    </source>
</evidence>
<dbReference type="InterPro" id="IPR050679">
    <property type="entry name" value="Bact_HTH_transcr_reg"/>
</dbReference>
<sequence>MHMKNHSERITPLPLYQIVKNDLRQKIITGALRDGVCLPTEKELCNQYGYSRATIRTAIELLAEEDLVIKIRGNGTFVTFSPPGGSKGSELRIDFCQLSPQNDETSIRMLSYNTIEASDTICKRLGIPRQTLVQQIGRLIMVDDAPQAIQVVYATEEMLPHLFDHLSSNASIERALENYGMAALTSDLTFRSSAATSEEATLLSYVIGGPTFSFEICHRQRLCQTIAFSTMTWRADNLVFHAEVDANEQLR</sequence>
<dbReference type="SMART" id="SM00866">
    <property type="entry name" value="UTRA"/>
    <property type="match status" value="1"/>
</dbReference>
<feature type="domain" description="HTH gntR-type" evidence="4">
    <location>
        <begin position="13"/>
        <end position="81"/>
    </location>
</feature>
<keyword evidence="1" id="KW-0805">Transcription regulation</keyword>
<dbReference type="PRINTS" id="PR00035">
    <property type="entry name" value="HTHGNTR"/>
</dbReference>
<dbReference type="CDD" id="cd07377">
    <property type="entry name" value="WHTH_GntR"/>
    <property type="match status" value="1"/>
</dbReference>
<keyword evidence="6" id="KW-1185">Reference proteome</keyword>
<dbReference type="InterPro" id="IPR036388">
    <property type="entry name" value="WH-like_DNA-bd_sf"/>
</dbReference>
<accession>F2N798</accession>
<dbReference type="GO" id="GO:0003677">
    <property type="term" value="F:DNA binding"/>
    <property type="evidence" value="ECO:0007669"/>
    <property type="project" value="UniProtKB-KW"/>
</dbReference>